<dbReference type="Pfam" id="PF04397">
    <property type="entry name" value="LytTR"/>
    <property type="match status" value="1"/>
</dbReference>
<evidence type="ECO:0000313" key="4">
    <source>
        <dbReference type="EMBL" id="MBU3158371.1"/>
    </source>
</evidence>
<keyword evidence="5" id="KW-1185">Reference proteome</keyword>
<evidence type="ECO:0000259" key="3">
    <source>
        <dbReference type="PROSITE" id="PS50930"/>
    </source>
</evidence>
<proteinExistence type="predicted"/>
<dbReference type="InterPro" id="IPR001789">
    <property type="entry name" value="Sig_transdc_resp-reg_receiver"/>
</dbReference>
<evidence type="ECO:0000259" key="2">
    <source>
        <dbReference type="PROSITE" id="PS50110"/>
    </source>
</evidence>
<dbReference type="PROSITE" id="PS50110">
    <property type="entry name" value="RESPONSE_REGULATORY"/>
    <property type="match status" value="1"/>
</dbReference>
<dbReference type="GO" id="GO:0003677">
    <property type="term" value="F:DNA binding"/>
    <property type="evidence" value="ECO:0007669"/>
    <property type="project" value="UniProtKB-KW"/>
</dbReference>
<organism evidence="4 5">
    <name type="scientific">Clostridium frigoris</name>
    <dbReference type="NCBI Taxonomy" id="205327"/>
    <lineage>
        <taxon>Bacteria</taxon>
        <taxon>Bacillati</taxon>
        <taxon>Bacillota</taxon>
        <taxon>Clostridia</taxon>
        <taxon>Eubacteriales</taxon>
        <taxon>Clostridiaceae</taxon>
        <taxon>Clostridium</taxon>
    </lineage>
</organism>
<dbReference type="Proteomes" id="UP000776252">
    <property type="component" value="Unassembled WGS sequence"/>
</dbReference>
<feature type="domain" description="Response regulatory" evidence="2">
    <location>
        <begin position="2"/>
        <end position="119"/>
    </location>
</feature>
<dbReference type="InterPro" id="IPR046947">
    <property type="entry name" value="LytR-like"/>
</dbReference>
<dbReference type="EMBL" id="JAHLDV010000002">
    <property type="protein sequence ID" value="MBU3158371.1"/>
    <property type="molecule type" value="Genomic_DNA"/>
</dbReference>
<sequence>MNMLIAEDDRIQRENLKKMLGEIDKSLIIYEAEDKDEALKISRENIIDIFYIDIVLKNSSGLDLSIEIRKIYKYEFSWIIFLTTHVEYITQAFKEVHCYDYILKPYDKKDLINMSKKIILRQGINTVIKRKYVVFNLGDGIFIKVYIDEIIFIEVYIRTCTVHTKRAKYEVKGLSLKQSLTLINSDYIIQCHKSFAVNINYIIKIEKSTIKSYKIFFENYEENVILSYKYKDVIMKSFKNNGVDILPLSNGGSDNGYN</sequence>
<feature type="modified residue" description="4-aspartylphosphate" evidence="1">
    <location>
        <position position="53"/>
    </location>
</feature>
<dbReference type="InterPro" id="IPR007492">
    <property type="entry name" value="LytTR_DNA-bd_dom"/>
</dbReference>
<name>A0ABS6BN69_9CLOT</name>
<gene>
    <name evidence="4" type="ORF">KPL37_01115</name>
</gene>
<accession>A0ABS6BN69</accession>
<dbReference type="SMART" id="SM00448">
    <property type="entry name" value="REC"/>
    <property type="match status" value="1"/>
</dbReference>
<dbReference type="SMART" id="SM00850">
    <property type="entry name" value="LytTR"/>
    <property type="match status" value="1"/>
</dbReference>
<evidence type="ECO:0000256" key="1">
    <source>
        <dbReference type="PROSITE-ProRule" id="PRU00169"/>
    </source>
</evidence>
<feature type="domain" description="HTH LytTR-type" evidence="3">
    <location>
        <begin position="143"/>
        <end position="207"/>
    </location>
</feature>
<keyword evidence="4" id="KW-0238">DNA-binding</keyword>
<comment type="caution">
    <text evidence="4">The sequence shown here is derived from an EMBL/GenBank/DDBJ whole genome shotgun (WGS) entry which is preliminary data.</text>
</comment>
<dbReference type="RefSeq" id="WP_216145387.1">
    <property type="nucleotide sequence ID" value="NZ_JAHLDV010000002.1"/>
</dbReference>
<dbReference type="Pfam" id="PF00072">
    <property type="entry name" value="Response_reg"/>
    <property type="match status" value="1"/>
</dbReference>
<reference evidence="4 5" key="1">
    <citation type="submission" date="2021-06" db="EMBL/GenBank/DDBJ databases">
        <title>Clostridia strains as spoilage organisms.</title>
        <authorList>
            <person name="Wambui J."/>
            <person name="Stephan R."/>
            <person name="Stevens M.J.A."/>
        </authorList>
    </citation>
    <scope>NUCLEOTIDE SEQUENCE [LARGE SCALE GENOMIC DNA]</scope>
    <source>
        <strain evidence="4 5">DSM 14204</strain>
    </source>
</reference>
<evidence type="ECO:0000313" key="5">
    <source>
        <dbReference type="Proteomes" id="UP000776252"/>
    </source>
</evidence>
<dbReference type="PANTHER" id="PTHR37299">
    <property type="entry name" value="TRANSCRIPTIONAL REGULATOR-RELATED"/>
    <property type="match status" value="1"/>
</dbReference>
<keyword evidence="1" id="KW-0597">Phosphoprotein</keyword>
<dbReference type="PANTHER" id="PTHR37299:SF1">
    <property type="entry name" value="STAGE 0 SPORULATION PROTEIN A HOMOLOG"/>
    <property type="match status" value="1"/>
</dbReference>
<protein>
    <submittedName>
        <fullName evidence="4">LytTR family DNA-binding domain-containing protein</fullName>
    </submittedName>
</protein>
<dbReference type="PROSITE" id="PS50930">
    <property type="entry name" value="HTH_LYTTR"/>
    <property type="match status" value="1"/>
</dbReference>